<gene>
    <name evidence="7" type="ORF">JCM21531_1945</name>
</gene>
<keyword evidence="8" id="KW-1185">Reference proteome</keyword>
<dbReference type="InterPro" id="IPR013785">
    <property type="entry name" value="Aldolase_TIM"/>
</dbReference>
<dbReference type="GO" id="GO:0005737">
    <property type="term" value="C:cytoplasm"/>
    <property type="evidence" value="ECO:0007669"/>
    <property type="project" value="TreeGrafter"/>
</dbReference>
<dbReference type="GO" id="GO:0006779">
    <property type="term" value="P:porphyrin-containing compound biosynthetic process"/>
    <property type="evidence" value="ECO:0007669"/>
    <property type="project" value="TreeGrafter"/>
</dbReference>
<dbReference type="PANTHER" id="PTHR13932:SF5">
    <property type="entry name" value="RADICAL S-ADENOSYL METHIONINE DOMAIN-CONTAINING PROTEIN 1, MITOCHONDRIAL"/>
    <property type="match status" value="1"/>
</dbReference>
<keyword evidence="2" id="KW-0949">S-adenosyl-L-methionine</keyword>
<name>W4V6Y4_9FIRM</name>
<feature type="domain" description="Radical SAM core" evidence="6">
    <location>
        <begin position="41"/>
        <end position="280"/>
    </location>
</feature>
<dbReference type="OrthoDB" id="9808022at2"/>
<evidence type="ECO:0000256" key="4">
    <source>
        <dbReference type="ARBA" id="ARBA00023004"/>
    </source>
</evidence>
<dbReference type="SMART" id="SM00729">
    <property type="entry name" value="Elp3"/>
    <property type="match status" value="1"/>
</dbReference>
<dbReference type="SUPFAM" id="SSF102114">
    <property type="entry name" value="Radical SAM enzymes"/>
    <property type="match status" value="1"/>
</dbReference>
<evidence type="ECO:0000313" key="8">
    <source>
        <dbReference type="Proteomes" id="UP000019109"/>
    </source>
</evidence>
<dbReference type="GO" id="GO:0051539">
    <property type="term" value="F:4 iron, 4 sulfur cluster binding"/>
    <property type="evidence" value="ECO:0007669"/>
    <property type="project" value="TreeGrafter"/>
</dbReference>
<evidence type="ECO:0000259" key="6">
    <source>
        <dbReference type="PROSITE" id="PS51918"/>
    </source>
</evidence>
<proteinExistence type="predicted"/>
<dbReference type="STRING" id="1294263.JCM21531_1945"/>
<protein>
    <recommendedName>
        <fullName evidence="1">Heme chaperone HemW</fullName>
    </recommendedName>
</protein>
<dbReference type="SFLD" id="SFLDG01065">
    <property type="entry name" value="anaerobic_coproporphyrinogen-I"/>
    <property type="match status" value="1"/>
</dbReference>
<keyword evidence="4" id="KW-0408">Iron</keyword>
<dbReference type="Gene3D" id="3.20.20.70">
    <property type="entry name" value="Aldolase class I"/>
    <property type="match status" value="1"/>
</dbReference>
<dbReference type="GO" id="GO:0003824">
    <property type="term" value="F:catalytic activity"/>
    <property type="evidence" value="ECO:0007669"/>
    <property type="project" value="InterPro"/>
</dbReference>
<reference evidence="7" key="1">
    <citation type="journal article" date="2014" name="Genome Announc.">
        <title>Draft Genome Sequence of Clostridium straminisolvens Strain JCM 21531T, Isolated from a Cellulose-Degrading Bacterial Community.</title>
        <authorList>
            <person name="Yuki M."/>
            <person name="Oshima K."/>
            <person name="Suda W."/>
            <person name="Sakamoto M."/>
            <person name="Kitamura K."/>
            <person name="Iida T."/>
            <person name="Hattori M."/>
            <person name="Ohkuma M."/>
        </authorList>
    </citation>
    <scope>NUCLEOTIDE SEQUENCE [LARGE SCALE GENOMIC DNA]</scope>
    <source>
        <strain evidence="7">JCM 21531</strain>
    </source>
</reference>
<sequence>MYIEKFKKRLTDVLFYPKLCKYEDVIENVPQYLELLNRRSINGIDGLVIYIHVPFCNRFCFYCSYFKEPLSHYDYYARKKYFEAICKELRMYKNFEHFKTKKVKAIQFGGGTPSLVEPDFLRMVIQEIKENFNCAECELITMEGNPASLLKDEKLEAFYDIGVQRLSIGVQTFNKELRKKLLIESTVEQIYEVTEKINKIGYRDYSMDLMYNLPGEKVQQVVDDIQEMVKLGPKFIDIYSLNIFPNTKFKEVIDKGNYFKEKPSERKNILMTASVINTFKELKYNQVMSFTYSKEETKAPPHVDYFFNGGSVLGLGPSSRSYLDGVNFRNVPDVKKYMSMIDKGEYPIDCGMLVSKEEQDRKKMVFFPLYLVQDKSELEDIQIYRSTIDRLKELGYISEDDKYLHITEEGKKWTGNIATCFFSQKEKAKHNISFLKSMKENENPYNQDAMGVSMEKRRKWKNDWDCL</sequence>
<dbReference type="Pfam" id="PF04055">
    <property type="entry name" value="Radical_SAM"/>
    <property type="match status" value="1"/>
</dbReference>
<evidence type="ECO:0000256" key="1">
    <source>
        <dbReference type="ARBA" id="ARBA00017228"/>
    </source>
</evidence>
<accession>W4V6Y4</accession>
<dbReference type="InterPro" id="IPR058240">
    <property type="entry name" value="rSAM_sf"/>
</dbReference>
<organism evidence="7 8">
    <name type="scientific">Acetivibrio straminisolvens JCM 21531</name>
    <dbReference type="NCBI Taxonomy" id="1294263"/>
    <lineage>
        <taxon>Bacteria</taxon>
        <taxon>Bacillati</taxon>
        <taxon>Bacillota</taxon>
        <taxon>Clostridia</taxon>
        <taxon>Eubacteriales</taxon>
        <taxon>Oscillospiraceae</taxon>
        <taxon>Acetivibrio</taxon>
    </lineage>
</organism>
<dbReference type="SFLD" id="SFLDG01082">
    <property type="entry name" value="B12-binding_domain_containing"/>
    <property type="match status" value="1"/>
</dbReference>
<dbReference type="InterPro" id="IPR007197">
    <property type="entry name" value="rSAM"/>
</dbReference>
<evidence type="ECO:0000256" key="5">
    <source>
        <dbReference type="ARBA" id="ARBA00023014"/>
    </source>
</evidence>
<evidence type="ECO:0000313" key="7">
    <source>
        <dbReference type="EMBL" id="GAE88499.1"/>
    </source>
</evidence>
<dbReference type="SFLD" id="SFLDS00029">
    <property type="entry name" value="Radical_SAM"/>
    <property type="match status" value="1"/>
</dbReference>
<dbReference type="RefSeq" id="WP_038288568.1">
    <property type="nucleotide sequence ID" value="NZ_BAVR01000019.1"/>
</dbReference>
<dbReference type="CDD" id="cd01335">
    <property type="entry name" value="Radical_SAM"/>
    <property type="match status" value="1"/>
</dbReference>
<evidence type="ECO:0000256" key="3">
    <source>
        <dbReference type="ARBA" id="ARBA00022723"/>
    </source>
</evidence>
<dbReference type="PROSITE" id="PS51918">
    <property type="entry name" value="RADICAL_SAM"/>
    <property type="match status" value="1"/>
</dbReference>
<keyword evidence="3" id="KW-0479">Metal-binding</keyword>
<keyword evidence="5" id="KW-0411">Iron-sulfur</keyword>
<dbReference type="GO" id="GO:0046872">
    <property type="term" value="F:metal ion binding"/>
    <property type="evidence" value="ECO:0007669"/>
    <property type="project" value="UniProtKB-KW"/>
</dbReference>
<dbReference type="AlphaFoldDB" id="W4V6Y4"/>
<dbReference type="PANTHER" id="PTHR13932">
    <property type="entry name" value="COPROPORPHYRINIGEN III OXIDASE"/>
    <property type="match status" value="1"/>
</dbReference>
<dbReference type="InterPro" id="IPR006638">
    <property type="entry name" value="Elp3/MiaA/NifB-like_rSAM"/>
</dbReference>
<dbReference type="InterPro" id="IPR034505">
    <property type="entry name" value="Coproporphyrinogen-III_oxidase"/>
</dbReference>
<dbReference type="EMBL" id="BAVR01000019">
    <property type="protein sequence ID" value="GAE88499.1"/>
    <property type="molecule type" value="Genomic_DNA"/>
</dbReference>
<evidence type="ECO:0000256" key="2">
    <source>
        <dbReference type="ARBA" id="ARBA00022691"/>
    </source>
</evidence>
<dbReference type="Proteomes" id="UP000019109">
    <property type="component" value="Unassembled WGS sequence"/>
</dbReference>
<comment type="caution">
    <text evidence="7">The sequence shown here is derived from an EMBL/GenBank/DDBJ whole genome shotgun (WGS) entry which is preliminary data.</text>
</comment>